<reference evidence="6 7" key="1">
    <citation type="submission" date="2011-01" db="EMBL/GenBank/DDBJ databases">
        <authorList>
            <person name="Weinstock G."/>
            <person name="Sodergren E."/>
            <person name="Clifton S."/>
            <person name="Fulton L."/>
            <person name="Fulton B."/>
            <person name="Courtney L."/>
            <person name="Fronick C."/>
            <person name="Harrison M."/>
            <person name="Strong C."/>
            <person name="Farmer C."/>
            <person name="Delahaunty K."/>
            <person name="Markovic C."/>
            <person name="Hall O."/>
            <person name="Minx P."/>
            <person name="Tomlinson C."/>
            <person name="Mitreva M."/>
            <person name="Hou S."/>
            <person name="Chen J."/>
            <person name="Wollam A."/>
            <person name="Pepin K.H."/>
            <person name="Johnson M."/>
            <person name="Bhonagiri V."/>
            <person name="Zhang X."/>
            <person name="Suruliraj S."/>
            <person name="Warren W."/>
            <person name="Chinwalla A."/>
            <person name="Mardis E.R."/>
            <person name="Wilson R.K."/>
        </authorList>
    </citation>
    <scope>NUCLEOTIDE SEQUENCE [LARGE SCALE GENOMIC DNA]</scope>
    <source>
        <strain evidence="7">DSM 22608 / JCM 16073 / KCTC 15190 / YIT 12066</strain>
    </source>
</reference>
<dbReference type="SUPFAM" id="SSF52317">
    <property type="entry name" value="Class I glutamine amidotransferase-like"/>
    <property type="match status" value="1"/>
</dbReference>
<dbReference type="EC" id="4.1.3.27" evidence="1"/>
<dbReference type="STRING" id="762983.HMPREF9444_00789"/>
<sequence length="198" mass="21884">MPANIKIIFIDNFDSFSYNLVDELKILGAEVIVYRNDADPEFILKKAEKFKQDGLNVIGVLSPGPSSPRDANNLMAIIEKLKGQIPLLGICLGHQALGLSLGGKVTQASYIAHGKASKIVHDGMYCFKGLPNPLRAARYHSLIVTDLPENVKIIASYDNMVMALYEEKMRLLGLQFHPESILTTYGRKILLNAINLLC</sequence>
<dbReference type="GO" id="GO:0000162">
    <property type="term" value="P:L-tryptophan biosynthetic process"/>
    <property type="evidence" value="ECO:0007669"/>
    <property type="project" value="TreeGrafter"/>
</dbReference>
<dbReference type="PANTHER" id="PTHR43418">
    <property type="entry name" value="MULTIFUNCTIONAL TRYPTOPHAN BIOSYNTHESIS PROTEIN-RELATED"/>
    <property type="match status" value="1"/>
</dbReference>
<gene>
    <name evidence="6" type="ORF">HMPREF9444_00789</name>
</gene>
<dbReference type="InterPro" id="IPR006221">
    <property type="entry name" value="TrpG/PapA_dom"/>
</dbReference>
<evidence type="ECO:0000256" key="3">
    <source>
        <dbReference type="ARBA" id="ARBA00023239"/>
    </source>
</evidence>
<keyword evidence="3" id="KW-0456">Lyase</keyword>
<dbReference type="GO" id="GO:0002047">
    <property type="term" value="P:phenazine biosynthetic process"/>
    <property type="evidence" value="ECO:0007669"/>
    <property type="project" value="TreeGrafter"/>
</dbReference>
<evidence type="ECO:0000313" key="7">
    <source>
        <dbReference type="Proteomes" id="UP000018458"/>
    </source>
</evidence>
<organism evidence="6 7">
    <name type="scientific">Succinatimonas hippei (strain DSM 22608 / JCM 16073 / KCTC 15190 / YIT 12066)</name>
    <dbReference type="NCBI Taxonomy" id="762983"/>
    <lineage>
        <taxon>Bacteria</taxon>
        <taxon>Pseudomonadati</taxon>
        <taxon>Pseudomonadota</taxon>
        <taxon>Gammaproteobacteria</taxon>
        <taxon>Aeromonadales</taxon>
        <taxon>Succinivibrionaceae</taxon>
        <taxon>Succinatimonas</taxon>
    </lineage>
</organism>
<keyword evidence="6" id="KW-0808">Transferase</keyword>
<keyword evidence="2 6" id="KW-0315">Glutamine amidotransferase</keyword>
<dbReference type="PRINTS" id="PR00096">
    <property type="entry name" value="GATASE"/>
</dbReference>
<evidence type="ECO:0000259" key="5">
    <source>
        <dbReference type="Pfam" id="PF00117"/>
    </source>
</evidence>
<dbReference type="Gene3D" id="3.40.50.880">
    <property type="match status" value="1"/>
</dbReference>
<dbReference type="InterPro" id="IPR029062">
    <property type="entry name" value="Class_I_gatase-like"/>
</dbReference>
<dbReference type="eggNOG" id="COG0512">
    <property type="taxonomic scope" value="Bacteria"/>
</dbReference>
<dbReference type="PANTHER" id="PTHR43418:SF2">
    <property type="entry name" value="BIFUNCTIONAL PROTEIN TRPGD"/>
    <property type="match status" value="1"/>
</dbReference>
<dbReference type="FunFam" id="3.40.50.880:FF:000003">
    <property type="entry name" value="Anthranilate synthase component II"/>
    <property type="match status" value="1"/>
</dbReference>
<dbReference type="NCBIfam" id="TIGR00566">
    <property type="entry name" value="trpG_papA"/>
    <property type="match status" value="1"/>
</dbReference>
<evidence type="ECO:0000313" key="6">
    <source>
        <dbReference type="EMBL" id="EFY07421.1"/>
    </source>
</evidence>
<dbReference type="InterPro" id="IPR050472">
    <property type="entry name" value="Anth_synth/Amidotransfase"/>
</dbReference>
<dbReference type="CDD" id="cd01743">
    <property type="entry name" value="GATase1_Anthranilate_Synthase"/>
    <property type="match status" value="1"/>
</dbReference>
<dbReference type="PRINTS" id="PR00097">
    <property type="entry name" value="ANTSNTHASEII"/>
</dbReference>
<dbReference type="Proteomes" id="UP000018458">
    <property type="component" value="Unassembled WGS sequence"/>
</dbReference>
<dbReference type="HOGENOM" id="CLU_014340_1_0_6"/>
<evidence type="ECO:0000256" key="2">
    <source>
        <dbReference type="ARBA" id="ARBA00022962"/>
    </source>
</evidence>
<proteinExistence type="predicted"/>
<evidence type="ECO:0000256" key="4">
    <source>
        <dbReference type="ARBA" id="ARBA00047683"/>
    </source>
</evidence>
<dbReference type="InterPro" id="IPR017926">
    <property type="entry name" value="GATASE"/>
</dbReference>
<dbReference type="RefSeq" id="WP_009143001.1">
    <property type="nucleotide sequence ID" value="NZ_GL830973.1"/>
</dbReference>
<comment type="catalytic activity">
    <reaction evidence="4">
        <text>chorismate + L-glutamine = anthranilate + pyruvate + L-glutamate + H(+)</text>
        <dbReference type="Rhea" id="RHEA:21732"/>
        <dbReference type="ChEBI" id="CHEBI:15361"/>
        <dbReference type="ChEBI" id="CHEBI:15378"/>
        <dbReference type="ChEBI" id="CHEBI:16567"/>
        <dbReference type="ChEBI" id="CHEBI:29748"/>
        <dbReference type="ChEBI" id="CHEBI:29985"/>
        <dbReference type="ChEBI" id="CHEBI:58359"/>
        <dbReference type="EC" id="4.1.3.27"/>
    </reaction>
</comment>
<evidence type="ECO:0000256" key="1">
    <source>
        <dbReference type="ARBA" id="ARBA00012266"/>
    </source>
</evidence>
<accession>E8LJ91</accession>
<keyword evidence="7" id="KW-1185">Reference proteome</keyword>
<comment type="caution">
    <text evidence="6">The sequence shown here is derived from an EMBL/GenBank/DDBJ whole genome shotgun (WGS) entry which is preliminary data.</text>
</comment>
<dbReference type="AlphaFoldDB" id="E8LJ91"/>
<dbReference type="GO" id="GO:0005829">
    <property type="term" value="C:cytosol"/>
    <property type="evidence" value="ECO:0007669"/>
    <property type="project" value="TreeGrafter"/>
</dbReference>
<dbReference type="PROSITE" id="PS51273">
    <property type="entry name" value="GATASE_TYPE_1"/>
    <property type="match status" value="1"/>
</dbReference>
<protein>
    <recommendedName>
        <fullName evidence="1">anthranilate synthase</fullName>
        <ecNumber evidence="1">4.1.3.27</ecNumber>
    </recommendedName>
</protein>
<dbReference type="GO" id="GO:0004049">
    <property type="term" value="F:anthranilate synthase activity"/>
    <property type="evidence" value="ECO:0007669"/>
    <property type="project" value="UniProtKB-EC"/>
</dbReference>
<feature type="domain" description="Glutamine amidotransferase" evidence="5">
    <location>
        <begin position="9"/>
        <end position="193"/>
    </location>
</feature>
<dbReference type="Pfam" id="PF00117">
    <property type="entry name" value="GATase"/>
    <property type="match status" value="1"/>
</dbReference>
<name>E8LJ91_SUCHY</name>
<dbReference type="GO" id="GO:0004048">
    <property type="term" value="F:anthranilate phosphoribosyltransferase activity"/>
    <property type="evidence" value="ECO:0007669"/>
    <property type="project" value="TreeGrafter"/>
</dbReference>
<dbReference type="EMBL" id="AEVO01000036">
    <property type="protein sequence ID" value="EFY07421.1"/>
    <property type="molecule type" value="Genomic_DNA"/>
</dbReference>